<dbReference type="Gene3D" id="3.40.50.300">
    <property type="entry name" value="P-loop containing nucleotide triphosphate hydrolases"/>
    <property type="match status" value="1"/>
</dbReference>
<dbReference type="PROSITE" id="PS50929">
    <property type="entry name" value="ABC_TM1F"/>
    <property type="match status" value="1"/>
</dbReference>
<protein>
    <submittedName>
        <fullName evidence="10">ABC transporter ATP-binding protein</fullName>
    </submittedName>
</protein>
<evidence type="ECO:0000259" key="8">
    <source>
        <dbReference type="PROSITE" id="PS50893"/>
    </source>
</evidence>
<feature type="transmembrane region" description="Helical" evidence="7">
    <location>
        <begin position="43"/>
        <end position="66"/>
    </location>
</feature>
<feature type="transmembrane region" description="Helical" evidence="7">
    <location>
        <begin position="183"/>
        <end position="202"/>
    </location>
</feature>
<dbReference type="InterPro" id="IPR003593">
    <property type="entry name" value="AAA+_ATPase"/>
</dbReference>
<dbReference type="RefSeq" id="WP_033527914.1">
    <property type="nucleotide sequence ID" value="NZ_JAVRFJ010000041.1"/>
</dbReference>
<dbReference type="Pfam" id="PF00005">
    <property type="entry name" value="ABC_tran"/>
    <property type="match status" value="1"/>
</dbReference>
<keyword evidence="2 7" id="KW-0812">Transmembrane</keyword>
<evidence type="ECO:0000256" key="3">
    <source>
        <dbReference type="ARBA" id="ARBA00022741"/>
    </source>
</evidence>
<keyword evidence="3" id="KW-0547">Nucleotide-binding</keyword>
<evidence type="ECO:0000256" key="6">
    <source>
        <dbReference type="ARBA" id="ARBA00023136"/>
    </source>
</evidence>
<keyword evidence="6 7" id="KW-0472">Membrane</keyword>
<dbReference type="SUPFAM" id="SSF52540">
    <property type="entry name" value="P-loop containing nucleoside triphosphate hydrolases"/>
    <property type="match status" value="1"/>
</dbReference>
<evidence type="ECO:0000256" key="7">
    <source>
        <dbReference type="SAM" id="Phobius"/>
    </source>
</evidence>
<evidence type="ECO:0000256" key="2">
    <source>
        <dbReference type="ARBA" id="ARBA00022692"/>
    </source>
</evidence>
<dbReference type="EMBL" id="JAVRFJ010000041">
    <property type="protein sequence ID" value="MDT0572670.1"/>
    <property type="molecule type" value="Genomic_DNA"/>
</dbReference>
<dbReference type="Gene3D" id="1.20.1560.10">
    <property type="entry name" value="ABC transporter type 1, transmembrane domain"/>
    <property type="match status" value="1"/>
</dbReference>
<feature type="transmembrane region" description="Helical" evidence="7">
    <location>
        <begin position="78"/>
        <end position="98"/>
    </location>
</feature>
<dbReference type="Pfam" id="PF00664">
    <property type="entry name" value="ABC_membrane"/>
    <property type="match status" value="1"/>
</dbReference>
<dbReference type="SMART" id="SM00382">
    <property type="entry name" value="AAA"/>
    <property type="match status" value="1"/>
</dbReference>
<dbReference type="PANTHER" id="PTHR43394">
    <property type="entry name" value="ATP-DEPENDENT PERMEASE MDL1, MITOCHONDRIAL"/>
    <property type="match status" value="1"/>
</dbReference>
<evidence type="ECO:0000256" key="5">
    <source>
        <dbReference type="ARBA" id="ARBA00022989"/>
    </source>
</evidence>
<evidence type="ECO:0000256" key="1">
    <source>
        <dbReference type="ARBA" id="ARBA00004651"/>
    </source>
</evidence>
<proteinExistence type="predicted"/>
<feature type="transmembrane region" description="Helical" evidence="7">
    <location>
        <begin position="158"/>
        <end position="177"/>
    </location>
</feature>
<dbReference type="SUPFAM" id="SSF90123">
    <property type="entry name" value="ABC transporter transmembrane region"/>
    <property type="match status" value="1"/>
</dbReference>
<keyword evidence="11" id="KW-1185">Reference proteome</keyword>
<dbReference type="InterPro" id="IPR036640">
    <property type="entry name" value="ABC1_TM_sf"/>
</dbReference>
<dbReference type="InterPro" id="IPR011527">
    <property type="entry name" value="ABC1_TM_dom"/>
</dbReference>
<organism evidence="10 11">
    <name type="scientific">Streptomyces gottesmaniae</name>
    <dbReference type="NCBI Taxonomy" id="3075518"/>
    <lineage>
        <taxon>Bacteria</taxon>
        <taxon>Bacillati</taxon>
        <taxon>Actinomycetota</taxon>
        <taxon>Actinomycetes</taxon>
        <taxon>Kitasatosporales</taxon>
        <taxon>Streptomycetaceae</taxon>
        <taxon>Streptomyces</taxon>
    </lineage>
</organism>
<keyword evidence="5 7" id="KW-1133">Transmembrane helix</keyword>
<comment type="caution">
    <text evidence="10">The sequence shown here is derived from an EMBL/GenBank/DDBJ whole genome shotgun (WGS) entry which is preliminary data.</text>
</comment>
<evidence type="ECO:0000256" key="4">
    <source>
        <dbReference type="ARBA" id="ARBA00022840"/>
    </source>
</evidence>
<gene>
    <name evidence="10" type="ORF">RM704_35280</name>
</gene>
<feature type="domain" description="ABC transmembrane type-1" evidence="9">
    <location>
        <begin position="44"/>
        <end position="325"/>
    </location>
</feature>
<comment type="subcellular location">
    <subcellularLocation>
        <location evidence="1">Cell membrane</location>
        <topology evidence="1">Multi-pass membrane protein</topology>
    </subcellularLocation>
</comment>
<feature type="transmembrane region" description="Helical" evidence="7">
    <location>
        <begin position="261"/>
        <end position="285"/>
    </location>
</feature>
<name>A0ABU2Z8K2_9ACTN</name>
<evidence type="ECO:0000259" key="9">
    <source>
        <dbReference type="PROSITE" id="PS50929"/>
    </source>
</evidence>
<dbReference type="Proteomes" id="UP001180737">
    <property type="component" value="Unassembled WGS sequence"/>
</dbReference>
<feature type="domain" description="ABC transporter" evidence="8">
    <location>
        <begin position="356"/>
        <end position="590"/>
    </location>
</feature>
<dbReference type="InterPro" id="IPR039421">
    <property type="entry name" value="Type_1_exporter"/>
</dbReference>
<dbReference type="PROSITE" id="PS50893">
    <property type="entry name" value="ABC_TRANSPORTER_2"/>
    <property type="match status" value="1"/>
</dbReference>
<keyword evidence="4 10" id="KW-0067">ATP-binding</keyword>
<sequence length="593" mass="63607">MIGVAPPAYDPAAPTTANTLPVGAPATVRAYVAELFRRHRRAFVLLITVNTVAVVASMAGPYLLGALVERVSDGARELHLEVTAAVFVVALVVQAVFVREVRLRGAMLGERMLADLREDFLVRSVGLPPGVLERAGTGDLLSRITTDIDRLANAMREAVPQLAIGVVWVVLLIGGLAVTAPPLALAVLLALPLLVVGCRWYFKRAPSAYRSESAGYAAVAAVLAETVDAGRTVEAHRLGTRRIDLSDQRVREWTAWERYTLWLRSVLFPVINFTHTTVLGSVLIIGGVFVLQGWIGLGQLTTGALIAQMLVDPINLILRWYDELQVAEVSLARLVGVRDIEPDAGDPTVAPEGRHVHADQVRFAYREGVDVLRKVSLEVAPGTRLALVGPSGAGKSTLGRLLAGIYAPRDGRITLGGAELSRMPAEDVRSHVALVNQEHHVFVGSLRDNLLLARTGAQDAELWAALGAVDADTWARALDEGLDTEVGSGGFTLTPAQAQQIALARLVLADPHTLVLDEATSLLDPRAARHLERSLARVLDGRTVVAIAHRLHTAHDADVIAVVENGRISELGSHDQLVAADGAYAALWRSWHG</sequence>
<reference evidence="10" key="1">
    <citation type="submission" date="2024-05" db="EMBL/GenBank/DDBJ databases">
        <title>30 novel species of actinomycetes from the DSMZ collection.</title>
        <authorList>
            <person name="Nouioui I."/>
        </authorList>
    </citation>
    <scope>NUCLEOTIDE SEQUENCE</scope>
    <source>
        <strain evidence="10">DSM 3412</strain>
    </source>
</reference>
<accession>A0ABU2Z8K2</accession>
<dbReference type="GO" id="GO:0005524">
    <property type="term" value="F:ATP binding"/>
    <property type="evidence" value="ECO:0007669"/>
    <property type="project" value="UniProtKB-KW"/>
</dbReference>
<dbReference type="PANTHER" id="PTHR43394:SF1">
    <property type="entry name" value="ATP-BINDING CASSETTE SUB-FAMILY B MEMBER 10, MITOCHONDRIAL"/>
    <property type="match status" value="1"/>
</dbReference>
<evidence type="ECO:0000313" key="10">
    <source>
        <dbReference type="EMBL" id="MDT0572670.1"/>
    </source>
</evidence>
<dbReference type="InterPro" id="IPR003439">
    <property type="entry name" value="ABC_transporter-like_ATP-bd"/>
</dbReference>
<dbReference type="InterPro" id="IPR027417">
    <property type="entry name" value="P-loop_NTPase"/>
</dbReference>
<evidence type="ECO:0000313" key="11">
    <source>
        <dbReference type="Proteomes" id="UP001180737"/>
    </source>
</evidence>